<evidence type="ECO:0000313" key="8">
    <source>
        <dbReference type="Proteomes" id="UP001652625"/>
    </source>
</evidence>
<dbReference type="InterPro" id="IPR006085">
    <property type="entry name" value="XPG_DNA_repair_N"/>
</dbReference>
<sequence>MGVNYLWDIINNSKEKTNPESLRGKVITVDLSIWIVEAIKLKQSVTNLHIRNMFFRICYLRKFGVKLIIVTEGKAPDLKQNTMRYRNFCQYGVKLGTTTVGRNRFQALILECCELLDLLGIPYIKATGEAEQMCAFLNSEKISDGCLTNDGDFFLYGGKCIYRDFSADPKYPCVSTYTQEKIKDKIGITRHDMIGIALLCGCDYIKGVSGIGKSLVSKFISEKSFKENLLVRFHRWFEDDFLKESSLKKSEILIARKAIKDKSFPNQKVIDEFLVQKDSLSYGTISWKYPNIKGAQKFLKDKLGWTPEYSLDKVLQLVSCLYLEKLQDQPSNVPIQPISIVKEHIINGISYVKVEWKKDSSICVNVNLDTRTECSDWNNYPDSFFTLENKSSFLKVLPDMVNQFLKAKKDNKLKGKKCRTRKIPQSNETDFIVNLNDNIVLNAQMLELSINQTDQEFICDLPRITTNNDVISIDKTSAKQSNPNTYLYSPDNYCFNSSFKANSTGENDDLDWLITKHIDIFSIKKGDNVFIDLPNDFESIQYMNNVNLGIEFVRNLKFPMKTFDDNDGVNDYSKKNNSIFTENVYTPERVIHFKNDLNKTPVCSNMSTPVFHVNTSMNFSNLGDSLLFYVDETTSNIESDFSNKDNLPSLEGVRQSVQTPLYQNSFSKAYESSFDSPLCLVERLKQKHSKIFF</sequence>
<comment type="cofactor">
    <cofactor evidence="1">
        <name>Mg(2+)</name>
        <dbReference type="ChEBI" id="CHEBI:18420"/>
    </cofactor>
</comment>
<evidence type="ECO:0000259" key="7">
    <source>
        <dbReference type="SMART" id="SM00485"/>
    </source>
</evidence>
<evidence type="ECO:0000313" key="9">
    <source>
        <dbReference type="RefSeq" id="XP_065652080.1"/>
    </source>
</evidence>
<gene>
    <name evidence="9" type="primary">LOC100215220</name>
</gene>
<dbReference type="GO" id="GO:0004519">
    <property type="term" value="F:endonuclease activity"/>
    <property type="evidence" value="ECO:0007669"/>
    <property type="project" value="UniProtKB-KW"/>
</dbReference>
<name>A0ABM4BSF1_HYDVU</name>
<protein>
    <submittedName>
        <fullName evidence="9">Flap endonuclease GEN homolog 1 isoform X2</fullName>
    </submittedName>
</protein>
<dbReference type="Pfam" id="PF00752">
    <property type="entry name" value="XPG_N"/>
    <property type="match status" value="1"/>
</dbReference>
<dbReference type="RefSeq" id="XP_065652080.1">
    <property type="nucleotide sequence ID" value="XM_065796008.1"/>
</dbReference>
<keyword evidence="8" id="KW-1185">Reference proteome</keyword>
<dbReference type="GeneID" id="100215220"/>
<accession>A0ABM4BSF1</accession>
<dbReference type="InterPro" id="IPR006086">
    <property type="entry name" value="XPG-I_dom"/>
</dbReference>
<evidence type="ECO:0000256" key="5">
    <source>
        <dbReference type="ARBA" id="ARBA00022842"/>
    </source>
</evidence>
<keyword evidence="4" id="KW-0378">Hydrolase</keyword>
<keyword evidence="3" id="KW-0479">Metal-binding</keyword>
<feature type="domain" description="XPG N-terminal" evidence="7">
    <location>
        <begin position="1"/>
        <end position="93"/>
    </location>
</feature>
<evidence type="ECO:0000259" key="6">
    <source>
        <dbReference type="SMART" id="SM00484"/>
    </source>
</evidence>
<evidence type="ECO:0000256" key="2">
    <source>
        <dbReference type="ARBA" id="ARBA00022722"/>
    </source>
</evidence>
<proteinExistence type="predicted"/>
<dbReference type="PRINTS" id="PR00853">
    <property type="entry name" value="XPGRADSUPER"/>
</dbReference>
<evidence type="ECO:0000256" key="1">
    <source>
        <dbReference type="ARBA" id="ARBA00001946"/>
    </source>
</evidence>
<dbReference type="PANTHER" id="PTHR11081">
    <property type="entry name" value="FLAP ENDONUCLEASE FAMILY MEMBER"/>
    <property type="match status" value="1"/>
</dbReference>
<evidence type="ECO:0000256" key="3">
    <source>
        <dbReference type="ARBA" id="ARBA00022723"/>
    </source>
</evidence>
<dbReference type="Gene3D" id="1.10.150.20">
    <property type="entry name" value="5' to 3' exonuclease, C-terminal subdomain"/>
    <property type="match status" value="1"/>
</dbReference>
<feature type="domain" description="XPG-I" evidence="6">
    <location>
        <begin position="117"/>
        <end position="188"/>
    </location>
</feature>
<keyword evidence="2" id="KW-0540">Nuclease</keyword>
<dbReference type="SMART" id="SM00484">
    <property type="entry name" value="XPGI"/>
    <property type="match status" value="1"/>
</dbReference>
<dbReference type="SUPFAM" id="SSF88723">
    <property type="entry name" value="PIN domain-like"/>
    <property type="match status" value="1"/>
</dbReference>
<dbReference type="PANTHER" id="PTHR11081:SF70">
    <property type="entry name" value="FLAP ENDONUCLEASE GEN HOMOLOG 1"/>
    <property type="match status" value="1"/>
</dbReference>
<keyword evidence="9" id="KW-0255">Endonuclease</keyword>
<dbReference type="SMART" id="SM00485">
    <property type="entry name" value="XPGN"/>
    <property type="match status" value="1"/>
</dbReference>
<keyword evidence="5" id="KW-0460">Magnesium</keyword>
<evidence type="ECO:0000256" key="4">
    <source>
        <dbReference type="ARBA" id="ARBA00022801"/>
    </source>
</evidence>
<reference evidence="9" key="1">
    <citation type="submission" date="2025-08" db="UniProtKB">
        <authorList>
            <consortium name="RefSeq"/>
        </authorList>
    </citation>
    <scope>IDENTIFICATION</scope>
</reference>
<dbReference type="Pfam" id="PF00867">
    <property type="entry name" value="XPG_I"/>
    <property type="match status" value="1"/>
</dbReference>
<dbReference type="InterPro" id="IPR036279">
    <property type="entry name" value="5-3_exonuclease_C_sf"/>
</dbReference>
<dbReference type="InterPro" id="IPR008918">
    <property type="entry name" value="HhH2"/>
</dbReference>
<dbReference type="InterPro" id="IPR006084">
    <property type="entry name" value="XPG/Rad2"/>
</dbReference>
<organism evidence="8 9">
    <name type="scientific">Hydra vulgaris</name>
    <name type="common">Hydra</name>
    <name type="synonym">Hydra attenuata</name>
    <dbReference type="NCBI Taxonomy" id="6087"/>
    <lineage>
        <taxon>Eukaryota</taxon>
        <taxon>Metazoa</taxon>
        <taxon>Cnidaria</taxon>
        <taxon>Hydrozoa</taxon>
        <taxon>Hydroidolina</taxon>
        <taxon>Anthoathecata</taxon>
        <taxon>Aplanulata</taxon>
        <taxon>Hydridae</taxon>
        <taxon>Hydra</taxon>
    </lineage>
</organism>
<dbReference type="SMART" id="SM00279">
    <property type="entry name" value="HhH2"/>
    <property type="match status" value="1"/>
</dbReference>
<dbReference type="Proteomes" id="UP001652625">
    <property type="component" value="Chromosome 04"/>
</dbReference>
<dbReference type="CDD" id="cd09869">
    <property type="entry name" value="PIN_GEN1"/>
    <property type="match status" value="1"/>
</dbReference>
<dbReference type="SUPFAM" id="SSF47807">
    <property type="entry name" value="5' to 3' exonuclease, C-terminal subdomain"/>
    <property type="match status" value="1"/>
</dbReference>
<dbReference type="InterPro" id="IPR029060">
    <property type="entry name" value="PIN-like_dom_sf"/>
</dbReference>
<dbReference type="Gene3D" id="3.40.50.1010">
    <property type="entry name" value="5'-nuclease"/>
    <property type="match status" value="1"/>
</dbReference>